<dbReference type="EMBL" id="JAACJO010000004">
    <property type="protein sequence ID" value="KAF5359729.1"/>
    <property type="molecule type" value="Genomic_DNA"/>
</dbReference>
<name>A0A8H5G7A8_9AGAR</name>
<feature type="region of interest" description="Disordered" evidence="1">
    <location>
        <begin position="1"/>
        <end position="93"/>
    </location>
</feature>
<comment type="caution">
    <text evidence="2">The sequence shown here is derived from an EMBL/GenBank/DDBJ whole genome shotgun (WGS) entry which is preliminary data.</text>
</comment>
<evidence type="ECO:0000256" key="1">
    <source>
        <dbReference type="SAM" id="MobiDB-lite"/>
    </source>
</evidence>
<gene>
    <name evidence="2" type="ORF">D9756_002883</name>
</gene>
<organism evidence="2 3">
    <name type="scientific">Leucocoprinus leucothites</name>
    <dbReference type="NCBI Taxonomy" id="201217"/>
    <lineage>
        <taxon>Eukaryota</taxon>
        <taxon>Fungi</taxon>
        <taxon>Dikarya</taxon>
        <taxon>Basidiomycota</taxon>
        <taxon>Agaricomycotina</taxon>
        <taxon>Agaricomycetes</taxon>
        <taxon>Agaricomycetidae</taxon>
        <taxon>Agaricales</taxon>
        <taxon>Agaricineae</taxon>
        <taxon>Agaricaceae</taxon>
        <taxon>Leucocoprinus</taxon>
    </lineage>
</organism>
<dbReference type="AlphaFoldDB" id="A0A8H5G7A8"/>
<dbReference type="Proteomes" id="UP000559027">
    <property type="component" value="Unassembled WGS sequence"/>
</dbReference>
<protein>
    <submittedName>
        <fullName evidence="2">Uncharacterized protein</fullName>
    </submittedName>
</protein>
<accession>A0A8H5G7A8</accession>
<feature type="compositionally biased region" description="Basic and acidic residues" evidence="1">
    <location>
        <begin position="72"/>
        <end position="93"/>
    </location>
</feature>
<evidence type="ECO:0000313" key="2">
    <source>
        <dbReference type="EMBL" id="KAF5359729.1"/>
    </source>
</evidence>
<proteinExistence type="predicted"/>
<sequence>MSDEYASSGYKGSLANETVGDQIPKEQEDKGNTSGTEIKNYPSEGDTTSSGGFGSSTNIYSSRAQRGNVEPTHVDHFRTPEVEGAPQRDDGGR</sequence>
<evidence type="ECO:0000313" key="3">
    <source>
        <dbReference type="Proteomes" id="UP000559027"/>
    </source>
</evidence>
<dbReference type="OrthoDB" id="3250036at2759"/>
<reference evidence="2 3" key="1">
    <citation type="journal article" date="2020" name="ISME J.">
        <title>Uncovering the hidden diversity of litter-decomposition mechanisms in mushroom-forming fungi.</title>
        <authorList>
            <person name="Floudas D."/>
            <person name="Bentzer J."/>
            <person name="Ahren D."/>
            <person name="Johansson T."/>
            <person name="Persson P."/>
            <person name="Tunlid A."/>
        </authorList>
    </citation>
    <scope>NUCLEOTIDE SEQUENCE [LARGE SCALE GENOMIC DNA]</scope>
    <source>
        <strain evidence="2 3">CBS 146.42</strain>
    </source>
</reference>
<keyword evidence="3" id="KW-1185">Reference proteome</keyword>